<dbReference type="SUPFAM" id="SSF140959">
    <property type="entry name" value="Indolic compounds 2,3-dioxygenase-like"/>
    <property type="match status" value="1"/>
</dbReference>
<keyword evidence="2" id="KW-0408">Iron</keyword>
<dbReference type="Proteomes" id="UP001595713">
    <property type="component" value="Unassembled WGS sequence"/>
</dbReference>
<organism evidence="4 5">
    <name type="scientific">Sphingomonas hylomeconis</name>
    <dbReference type="NCBI Taxonomy" id="1395958"/>
    <lineage>
        <taxon>Bacteria</taxon>
        <taxon>Pseudomonadati</taxon>
        <taxon>Pseudomonadota</taxon>
        <taxon>Alphaproteobacteria</taxon>
        <taxon>Sphingomonadales</taxon>
        <taxon>Sphingomonadaceae</taxon>
        <taxon>Sphingomonas</taxon>
    </lineage>
</organism>
<evidence type="ECO:0000256" key="1">
    <source>
        <dbReference type="ARBA" id="ARBA00022723"/>
    </source>
</evidence>
<dbReference type="RefSeq" id="WP_261295657.1">
    <property type="nucleotide sequence ID" value="NZ_JANQBK010000017.1"/>
</dbReference>
<reference evidence="5" key="1">
    <citation type="journal article" date="2019" name="Int. J. Syst. Evol. Microbiol.">
        <title>The Global Catalogue of Microorganisms (GCM) 10K type strain sequencing project: providing services to taxonomists for standard genome sequencing and annotation.</title>
        <authorList>
            <consortium name="The Broad Institute Genomics Platform"/>
            <consortium name="The Broad Institute Genome Sequencing Center for Infectious Disease"/>
            <person name="Wu L."/>
            <person name="Ma J."/>
        </authorList>
    </citation>
    <scope>NUCLEOTIDE SEQUENCE [LARGE SCALE GENOMIC DNA]</scope>
    <source>
        <strain evidence="5">KCTC 42739</strain>
    </source>
</reference>
<feature type="compositionally biased region" description="Basic and acidic residues" evidence="3">
    <location>
        <begin position="379"/>
        <end position="388"/>
    </location>
</feature>
<dbReference type="Pfam" id="PF01231">
    <property type="entry name" value="IDO"/>
    <property type="match status" value="1"/>
</dbReference>
<gene>
    <name evidence="4" type="ORF">ACFONA_04285</name>
</gene>
<keyword evidence="1" id="KW-0479">Metal-binding</keyword>
<name>A0ABV7SSB7_9SPHN</name>
<dbReference type="InterPro" id="IPR037217">
    <property type="entry name" value="Trp/Indoleamine_2_3_dOase-like"/>
</dbReference>
<accession>A0ABV7SSB7</accession>
<evidence type="ECO:0000256" key="2">
    <source>
        <dbReference type="ARBA" id="ARBA00023004"/>
    </source>
</evidence>
<dbReference type="PANTHER" id="PTHR28657:SF5">
    <property type="entry name" value="INDOLEAMINE 2,3-DIOXYGENASE"/>
    <property type="match status" value="1"/>
</dbReference>
<dbReference type="EMBL" id="JBHRXP010000002">
    <property type="protein sequence ID" value="MFC3579373.1"/>
    <property type="molecule type" value="Genomic_DNA"/>
</dbReference>
<evidence type="ECO:0000313" key="4">
    <source>
        <dbReference type="EMBL" id="MFC3579373.1"/>
    </source>
</evidence>
<evidence type="ECO:0000256" key="3">
    <source>
        <dbReference type="SAM" id="MobiDB-lite"/>
    </source>
</evidence>
<evidence type="ECO:0000313" key="5">
    <source>
        <dbReference type="Proteomes" id="UP001595713"/>
    </source>
</evidence>
<dbReference type="Gene3D" id="1.20.58.480">
    <property type="match status" value="1"/>
</dbReference>
<dbReference type="PANTHER" id="PTHR28657">
    <property type="entry name" value="INDOLEAMINE 2,3-DIOXYGENASE"/>
    <property type="match status" value="1"/>
</dbReference>
<feature type="region of interest" description="Disordered" evidence="3">
    <location>
        <begin position="356"/>
        <end position="388"/>
    </location>
</feature>
<comment type="caution">
    <text evidence="4">The sequence shown here is derived from an EMBL/GenBank/DDBJ whole genome shotgun (WGS) entry which is preliminary data.</text>
</comment>
<protein>
    <submittedName>
        <fullName evidence="4">Indoleamine 2,3-dioxygenase</fullName>
    </submittedName>
</protein>
<dbReference type="InterPro" id="IPR000898">
    <property type="entry name" value="Indolamine_dOase"/>
</dbReference>
<proteinExistence type="predicted"/>
<keyword evidence="5" id="KW-1185">Reference proteome</keyword>
<sequence length="388" mass="43251">MPLHDLHQYGLSAERGYLSQHEIDAIALPEMFDEIEDAAAMLPALISTGRLRHWLHALPIPDVPAFLETASEEQINVAMVRYSFLVQAYVWGESAAPAALPANLAIPYVALCDAMGLEPVMNYAAYVLDNWFLIDKSGPIALGNIAMDQHFAGGQDESWFVLVHVAIEAEAGRALALGVDLVRAADAGDAAAVETMLIEMNQVWDRINAIFDRMIERCDPYVYFNRVRPYINGWKNNPALPDGLIYEGVAKFGGKPRALRGQTGSQSSIVPAMDALYQVEHTNDELREFLAELHHYRPLKHRAFIEDMQAASHLREFARGQHSSLKDAFNACVEQVARFRTRHLEYAASYINKQASTEAGNDPDVGTGGTPFMKYLKKHRDENRAQTI</sequence>